<protein>
    <submittedName>
        <fullName evidence="1">Uncharacterized protein</fullName>
    </submittedName>
</protein>
<sequence length="394" mass="43912">MGLVQRNNETGCLADETLPASSKMRFSDEDHAWLYRKKRKRDKKSHIKGIIRESAPPLGREEADSRVLVAGHDKFGSWNGCPDVNDSDSSQDLRKVARVNGSIKHHVRTSAEVFGSAHIDDRRIKSSLSLRVESDQLPELDAISTQNDMAVVSTEEKLLKGDKVWQYVCKRAVLVAPPIDQFSPMCKITKDSNFQHLATGNVKRTIRTSLPVYGKKILVTVTCEAAVAQEWLERQTGELFGLDVEWRPNRGKGVDNKVALLQLSGDKECLMLQMLFMDSIPRALVTFLLDSEKKMAGVGVKEDASKLLRDYGLACNGLVELTALAVQQLGRPECKHMGLKALAQEVIGIKMQKLKRVTLSDWAKPILDNSQVLYACVDAWVSFAVFHKLQVANS</sequence>
<dbReference type="EMBL" id="CM055100">
    <property type="protein sequence ID" value="KAJ7543534.1"/>
    <property type="molecule type" value="Genomic_DNA"/>
</dbReference>
<keyword evidence="2" id="KW-1185">Reference proteome</keyword>
<dbReference type="Proteomes" id="UP001162992">
    <property type="component" value="Chromosome 9"/>
</dbReference>
<accession>A0ACC2CNR8</accession>
<evidence type="ECO:0000313" key="2">
    <source>
        <dbReference type="Proteomes" id="UP001162992"/>
    </source>
</evidence>
<reference evidence="2" key="1">
    <citation type="journal article" date="2024" name="Proc. Natl. Acad. Sci. U.S.A.">
        <title>Extraordinary preservation of gene collinearity over three hundred million years revealed in homosporous lycophytes.</title>
        <authorList>
            <person name="Li C."/>
            <person name="Wickell D."/>
            <person name="Kuo L.Y."/>
            <person name="Chen X."/>
            <person name="Nie B."/>
            <person name="Liao X."/>
            <person name="Peng D."/>
            <person name="Ji J."/>
            <person name="Jenkins J."/>
            <person name="Williams M."/>
            <person name="Shu S."/>
            <person name="Plott C."/>
            <person name="Barry K."/>
            <person name="Rajasekar S."/>
            <person name="Grimwood J."/>
            <person name="Han X."/>
            <person name="Sun S."/>
            <person name="Hou Z."/>
            <person name="He W."/>
            <person name="Dai G."/>
            <person name="Sun C."/>
            <person name="Schmutz J."/>
            <person name="Leebens-Mack J.H."/>
            <person name="Li F.W."/>
            <person name="Wang L."/>
        </authorList>
    </citation>
    <scope>NUCLEOTIDE SEQUENCE [LARGE SCALE GENOMIC DNA]</scope>
    <source>
        <strain evidence="2">cv. PW_Plant_1</strain>
    </source>
</reference>
<comment type="caution">
    <text evidence="1">The sequence shown here is derived from an EMBL/GenBank/DDBJ whole genome shotgun (WGS) entry which is preliminary data.</text>
</comment>
<gene>
    <name evidence="1" type="ORF">O6H91_09G042400</name>
</gene>
<proteinExistence type="predicted"/>
<evidence type="ECO:0000313" key="1">
    <source>
        <dbReference type="EMBL" id="KAJ7543534.1"/>
    </source>
</evidence>
<organism evidence="1 2">
    <name type="scientific">Diphasiastrum complanatum</name>
    <name type="common">Issler's clubmoss</name>
    <name type="synonym">Lycopodium complanatum</name>
    <dbReference type="NCBI Taxonomy" id="34168"/>
    <lineage>
        <taxon>Eukaryota</taxon>
        <taxon>Viridiplantae</taxon>
        <taxon>Streptophyta</taxon>
        <taxon>Embryophyta</taxon>
        <taxon>Tracheophyta</taxon>
        <taxon>Lycopodiopsida</taxon>
        <taxon>Lycopodiales</taxon>
        <taxon>Lycopodiaceae</taxon>
        <taxon>Lycopodioideae</taxon>
        <taxon>Diphasiastrum</taxon>
    </lineage>
</organism>
<name>A0ACC2CNR8_DIPCM</name>